<proteinExistence type="predicted"/>
<protein>
    <submittedName>
        <fullName evidence="2">7944_t:CDS:1</fullName>
    </submittedName>
</protein>
<name>A0A9N9GWY5_9GLOM</name>
<evidence type="ECO:0000313" key="3">
    <source>
        <dbReference type="Proteomes" id="UP000789739"/>
    </source>
</evidence>
<comment type="caution">
    <text evidence="2">The sequence shown here is derived from an EMBL/GenBank/DDBJ whole genome shotgun (WGS) entry which is preliminary data.</text>
</comment>
<dbReference type="AlphaFoldDB" id="A0A9N9GWY5"/>
<organism evidence="2 3">
    <name type="scientific">Paraglomus brasilianum</name>
    <dbReference type="NCBI Taxonomy" id="144538"/>
    <lineage>
        <taxon>Eukaryota</taxon>
        <taxon>Fungi</taxon>
        <taxon>Fungi incertae sedis</taxon>
        <taxon>Mucoromycota</taxon>
        <taxon>Glomeromycotina</taxon>
        <taxon>Glomeromycetes</taxon>
        <taxon>Paraglomerales</taxon>
        <taxon>Paraglomeraceae</taxon>
        <taxon>Paraglomus</taxon>
    </lineage>
</organism>
<dbReference type="Proteomes" id="UP000789739">
    <property type="component" value="Unassembled WGS sequence"/>
</dbReference>
<evidence type="ECO:0000256" key="1">
    <source>
        <dbReference type="SAM" id="MobiDB-lite"/>
    </source>
</evidence>
<dbReference type="EMBL" id="CAJVPI010002295">
    <property type="protein sequence ID" value="CAG8640347.1"/>
    <property type="molecule type" value="Genomic_DNA"/>
</dbReference>
<reference evidence="2" key="1">
    <citation type="submission" date="2021-06" db="EMBL/GenBank/DDBJ databases">
        <authorList>
            <person name="Kallberg Y."/>
            <person name="Tangrot J."/>
            <person name="Rosling A."/>
        </authorList>
    </citation>
    <scope>NUCLEOTIDE SEQUENCE</scope>
    <source>
        <strain evidence="2">BR232B</strain>
    </source>
</reference>
<dbReference type="OrthoDB" id="2432077at2759"/>
<evidence type="ECO:0000313" key="2">
    <source>
        <dbReference type="EMBL" id="CAG8640347.1"/>
    </source>
</evidence>
<accession>A0A9N9GWY5</accession>
<feature type="compositionally biased region" description="Basic and acidic residues" evidence="1">
    <location>
        <begin position="162"/>
        <end position="174"/>
    </location>
</feature>
<sequence>MASLWNEKSNTRSSATLNNVMVSKGQGRQDCVTYCRNIAMSSGTEVSTSLNGPVKDVEWYRQLWWKTGNIHPKAKWEEATLPYELKTDVSLDEYIFQTDKHNVKGLWEWENGTVRVIEIPSKFHEHCVSTINGELYSALRLVKNTPSGFLFPGATTTNSHRSGKEADGSIRPECKPQVPHGGSDGGNEPWPSLVIEVAYAMTEVELKKKIETYWLTPNRAHDAIGINFNYVPGMRPTEMTAWHYCINNQTANGALTPIMYEFGTVDHQGNPINIVPGQCVINIPLRCLYDGMPPTFMIPSPPLPDPISIDLFDIRSWKAISHLATFLHKHTEFLNKMDKTILMQFH</sequence>
<gene>
    <name evidence="2" type="ORF">PBRASI_LOCUS9738</name>
</gene>
<feature type="region of interest" description="Disordered" evidence="1">
    <location>
        <begin position="152"/>
        <end position="188"/>
    </location>
</feature>
<keyword evidence="3" id="KW-1185">Reference proteome</keyword>